<comment type="caution">
    <text evidence="3">The sequence shown here is derived from an EMBL/GenBank/DDBJ whole genome shotgun (WGS) entry which is preliminary data.</text>
</comment>
<reference evidence="3 4" key="1">
    <citation type="submission" date="2019-04" db="EMBL/GenBank/DDBJ databases">
        <authorList>
            <person name="Li M."/>
        </authorList>
    </citation>
    <scope>NUCLEOTIDE SEQUENCE [LARGE SCALE GENOMIC DNA]</scope>
    <source>
        <strain evidence="3 4">LAM1902</strain>
    </source>
</reference>
<keyword evidence="4" id="KW-1185">Reference proteome</keyword>
<dbReference type="InterPro" id="IPR010879">
    <property type="entry name" value="DUF1508"/>
</dbReference>
<protein>
    <submittedName>
        <fullName evidence="3">DUF1508 domain-containing protein</fullName>
    </submittedName>
</protein>
<evidence type="ECO:0000256" key="1">
    <source>
        <dbReference type="ARBA" id="ARBA00007576"/>
    </source>
</evidence>
<dbReference type="SUPFAM" id="SSF160113">
    <property type="entry name" value="YegP-like"/>
    <property type="match status" value="2"/>
</dbReference>
<name>A0A5R9QWU1_9PSED</name>
<organism evidence="3 4">
    <name type="scientific">Pseudomonas nicosulfuronedens</name>
    <dbReference type="NCBI Taxonomy" id="2571105"/>
    <lineage>
        <taxon>Bacteria</taxon>
        <taxon>Pseudomonadati</taxon>
        <taxon>Pseudomonadota</taxon>
        <taxon>Gammaproteobacteria</taxon>
        <taxon>Pseudomonadales</taxon>
        <taxon>Pseudomonadaceae</taxon>
        <taxon>Pseudomonas</taxon>
    </lineage>
</organism>
<sequence length="114" mass="12549">MEHHMPGWYEIKELSSGNRRVLLKSTAHGTLLETLAYPTQEAAEQAINSLRSSCAAVERYKRQMSPGGKNFFVIRDNTGAELLTSKLYDSEAARDQAIATIAQAGLSTELRAHA</sequence>
<dbReference type="InterPro" id="IPR036913">
    <property type="entry name" value="YegP-like_sf"/>
</dbReference>
<dbReference type="Pfam" id="PF07411">
    <property type="entry name" value="DUF1508"/>
    <property type="match status" value="1"/>
</dbReference>
<dbReference type="InterPro" id="IPR051141">
    <property type="entry name" value="UPF0339_domain"/>
</dbReference>
<proteinExistence type="inferred from homology"/>
<evidence type="ECO:0000259" key="2">
    <source>
        <dbReference type="Pfam" id="PF07411"/>
    </source>
</evidence>
<dbReference type="Gene3D" id="2.30.29.80">
    <property type="match status" value="1"/>
</dbReference>
<dbReference type="EMBL" id="SWDV01000024">
    <property type="protein sequence ID" value="TLX74503.1"/>
    <property type="molecule type" value="Genomic_DNA"/>
</dbReference>
<dbReference type="AlphaFoldDB" id="A0A5R9QWU1"/>
<evidence type="ECO:0000313" key="3">
    <source>
        <dbReference type="EMBL" id="TLX74503.1"/>
    </source>
</evidence>
<dbReference type="OrthoDB" id="9802792at2"/>
<comment type="similarity">
    <text evidence="1">Belongs to the UPF0339 family. Duplicated subfamily.</text>
</comment>
<feature type="domain" description="DUF1508" evidence="2">
    <location>
        <begin position="68"/>
        <end position="107"/>
    </location>
</feature>
<evidence type="ECO:0000313" key="4">
    <source>
        <dbReference type="Proteomes" id="UP000306635"/>
    </source>
</evidence>
<accession>A0A5R9QWU1</accession>
<dbReference type="PANTHER" id="PTHR40606">
    <property type="match status" value="1"/>
</dbReference>
<dbReference type="PANTHER" id="PTHR40606:SF1">
    <property type="entry name" value="UPF0339 PROTEIN YEGP"/>
    <property type="match status" value="1"/>
</dbReference>
<gene>
    <name evidence="3" type="ORF">FAS41_18670</name>
</gene>
<dbReference type="Proteomes" id="UP000306635">
    <property type="component" value="Unassembled WGS sequence"/>
</dbReference>